<dbReference type="Proteomes" id="UP001139354">
    <property type="component" value="Unassembled WGS sequence"/>
</dbReference>
<comment type="caution">
    <text evidence="1">The sequence shown here is derived from an EMBL/GenBank/DDBJ whole genome shotgun (WGS) entry which is preliminary data.</text>
</comment>
<name>A0A9X1S4K5_9MICO</name>
<evidence type="ECO:0000313" key="1">
    <source>
        <dbReference type="EMBL" id="MCC2033193.1"/>
    </source>
</evidence>
<proteinExistence type="predicted"/>
<sequence>MATDDLPTRYALRRVDGLTWVIRDDEVPASDPRHVVARITHDEQTGVGVEWLGDFPLPDRYLTVEFALDDLVRWTRRREAWSQPVPIPHMPPRQAAAR</sequence>
<dbReference type="RefSeq" id="WP_229385159.1">
    <property type="nucleotide sequence ID" value="NZ_JAGTTN010000004.1"/>
</dbReference>
<reference evidence="1" key="1">
    <citation type="submission" date="2021-04" db="EMBL/GenBank/DDBJ databases">
        <title>Microbacterium tenobrionis sp. nov. and Microbacterium allomyrinae sp. nov., isolated from larvae of Tenobrio molitor and Allomyrina dichotoma, respectively.</title>
        <authorList>
            <person name="Lee S.D."/>
        </authorList>
    </citation>
    <scope>NUCLEOTIDE SEQUENCE</scope>
    <source>
        <strain evidence="1">BWT-G7</strain>
    </source>
</reference>
<dbReference type="AlphaFoldDB" id="A0A9X1S4K5"/>
<evidence type="ECO:0000313" key="2">
    <source>
        <dbReference type="Proteomes" id="UP001139354"/>
    </source>
</evidence>
<dbReference type="EMBL" id="JAGTTN010000004">
    <property type="protein sequence ID" value="MCC2033193.1"/>
    <property type="molecule type" value="Genomic_DNA"/>
</dbReference>
<gene>
    <name evidence="1" type="ORF">KEC57_13485</name>
</gene>
<keyword evidence="2" id="KW-1185">Reference proteome</keyword>
<organism evidence="1 2">
    <name type="scientific">Microbacterium allomyrinae</name>
    <dbReference type="NCBI Taxonomy" id="2830666"/>
    <lineage>
        <taxon>Bacteria</taxon>
        <taxon>Bacillati</taxon>
        <taxon>Actinomycetota</taxon>
        <taxon>Actinomycetes</taxon>
        <taxon>Micrococcales</taxon>
        <taxon>Microbacteriaceae</taxon>
        <taxon>Microbacterium</taxon>
    </lineage>
</organism>
<protein>
    <submittedName>
        <fullName evidence="1">Uncharacterized protein</fullName>
    </submittedName>
</protein>
<accession>A0A9X1S4K5</accession>